<proteinExistence type="predicted"/>
<dbReference type="EMBL" id="OM869698">
    <property type="protein sequence ID" value="UPW41935.1"/>
    <property type="molecule type" value="Genomic_DNA"/>
</dbReference>
<dbReference type="Pfam" id="PF09675">
    <property type="entry name" value="Chlamy_scaf"/>
    <property type="match status" value="1"/>
</dbReference>
<sequence>MKNRTFRTQYSNNDRVFCSSGNAVKPTYEGFYNDDGVLELKQTGQINLYDEIQSHAESVDIYTTLNRFTNGDTGALAKVQGLYGDFTEMPKTYADMLNTVINGERRFNSLPVDVRAKFNHNFGEFVAGIGSDSWREKMSVGAAASPAPSPVVSSNVEVKGDVVSE</sequence>
<organism evidence="2">
    <name type="scientific">Dipodfec virus RodF1_64</name>
    <dbReference type="NCBI Taxonomy" id="2929306"/>
    <lineage>
        <taxon>Viruses</taxon>
        <taxon>Monodnaviria</taxon>
        <taxon>Sangervirae</taxon>
        <taxon>Phixviricota</taxon>
        <taxon>Malgrandaviricetes</taxon>
        <taxon>Petitvirales</taxon>
        <taxon>Microviridae</taxon>
    </lineage>
</organism>
<evidence type="ECO:0000256" key="1">
    <source>
        <dbReference type="SAM" id="MobiDB-lite"/>
    </source>
</evidence>
<evidence type="ECO:0000313" key="2">
    <source>
        <dbReference type="EMBL" id="UPW41935.1"/>
    </source>
</evidence>
<reference evidence="2" key="1">
    <citation type="submission" date="2022-02" db="EMBL/GenBank/DDBJ databases">
        <title>Towards deciphering the DNA virus diversity associated with rodent species in the families Cricetidae and Heteromyidae.</title>
        <authorList>
            <person name="Lund M."/>
            <person name="Larsen B.B."/>
            <person name="Gryseels S."/>
            <person name="Kraberger S."/>
            <person name="Rowsey D.M."/>
            <person name="Steger L."/>
            <person name="Yule K.M."/>
            <person name="Upham N.S."/>
            <person name="Worobey M."/>
            <person name="Van Doorslaer K."/>
            <person name="Varsani A."/>
        </authorList>
    </citation>
    <scope>NUCLEOTIDE SEQUENCE</scope>
    <source>
        <strain evidence="2">NeonRodF1_64</strain>
    </source>
</reference>
<protein>
    <submittedName>
        <fullName evidence="2">Internal scaffolding protein</fullName>
    </submittedName>
</protein>
<name>A0A976N325_9VIRU</name>
<accession>A0A976N325</accession>
<feature type="region of interest" description="Disordered" evidence="1">
    <location>
        <begin position="143"/>
        <end position="165"/>
    </location>
</feature>
<feature type="compositionally biased region" description="Low complexity" evidence="1">
    <location>
        <begin position="143"/>
        <end position="154"/>
    </location>
</feature>
<dbReference type="InterPro" id="IPR014131">
    <property type="entry name" value="Chlamydia_phage_Vp3"/>
</dbReference>